<accession>A0ABT4N334</accession>
<proteinExistence type="predicted"/>
<reference evidence="2" key="1">
    <citation type="submission" date="2022-12" db="EMBL/GenBank/DDBJ databases">
        <authorList>
            <person name="Krivoruchko A.V."/>
            <person name="Elkin A."/>
        </authorList>
    </citation>
    <scope>NUCLEOTIDE SEQUENCE</scope>
    <source>
        <strain evidence="2">IEGM 1388</strain>
    </source>
</reference>
<evidence type="ECO:0000313" key="3">
    <source>
        <dbReference type="Proteomes" id="UP001067235"/>
    </source>
</evidence>
<protein>
    <submittedName>
        <fullName evidence="2">Uncharacterized protein</fullName>
    </submittedName>
</protein>
<keyword evidence="3" id="KW-1185">Reference proteome</keyword>
<gene>
    <name evidence="2" type="ORF">O4213_27095</name>
</gene>
<comment type="caution">
    <text evidence="2">The sequence shown here is derived from an EMBL/GenBank/DDBJ whole genome shotgun (WGS) entry which is preliminary data.</text>
</comment>
<dbReference type="EMBL" id="JAPWIE010000011">
    <property type="protein sequence ID" value="MCZ4553684.1"/>
    <property type="molecule type" value="Genomic_DNA"/>
</dbReference>
<organism evidence="2 3">
    <name type="scientific">Gordonia rubripertincta</name>
    <name type="common">Rhodococcus corallinus</name>
    <dbReference type="NCBI Taxonomy" id="36822"/>
    <lineage>
        <taxon>Bacteria</taxon>
        <taxon>Bacillati</taxon>
        <taxon>Actinomycetota</taxon>
        <taxon>Actinomycetes</taxon>
        <taxon>Mycobacteriales</taxon>
        <taxon>Gordoniaceae</taxon>
        <taxon>Gordonia</taxon>
    </lineage>
</organism>
<evidence type="ECO:0000256" key="1">
    <source>
        <dbReference type="SAM" id="SignalP"/>
    </source>
</evidence>
<dbReference type="RefSeq" id="WP_301574375.1">
    <property type="nucleotide sequence ID" value="NZ_JAPWIE010000011.1"/>
</dbReference>
<sequence length="226" mass="23845">MRKAVVRVGVSSAAVALLVVGAGSAWADRSMPVPAAPVQGPASGLTALTDLKDDSGLPGEPLYGDGARDSRGTLRISDVRVGPEGLNPASPPIGWDRPLLVREDSERNPVGGWSANVLPVNPQSGKADIGILGTNGGEGGALKVGFSRQYRVKIDRAIPTYYRVLTKGGTDYLAVQYRFEYAYQQITRGDVAGVPWGDLDPDTWHAATPEVTDELAGKGVEIPRID</sequence>
<feature type="chain" id="PRO_5046625858" evidence="1">
    <location>
        <begin position="28"/>
        <end position="226"/>
    </location>
</feature>
<dbReference type="Proteomes" id="UP001067235">
    <property type="component" value="Unassembled WGS sequence"/>
</dbReference>
<feature type="signal peptide" evidence="1">
    <location>
        <begin position="1"/>
        <end position="27"/>
    </location>
</feature>
<keyword evidence="1" id="KW-0732">Signal</keyword>
<name>A0ABT4N334_GORRU</name>
<evidence type="ECO:0000313" key="2">
    <source>
        <dbReference type="EMBL" id="MCZ4553684.1"/>
    </source>
</evidence>